<accession>A0A5B5VS44</accession>
<proteinExistence type="predicted"/>
<evidence type="ECO:0000256" key="1">
    <source>
        <dbReference type="SAM" id="Phobius"/>
    </source>
</evidence>
<evidence type="ECO:0000313" key="3">
    <source>
        <dbReference type="EMBL" id="KAA3160391.1"/>
    </source>
</evidence>
<feature type="transmembrane region" description="Helical" evidence="1">
    <location>
        <begin position="44"/>
        <end position="65"/>
    </location>
</feature>
<reference evidence="2" key="2">
    <citation type="submission" date="2022-01" db="EMBL/GenBank/DDBJ databases">
        <title>Novel bile acid biosynthetic pathways are enriched in the microbiome of centenarians.</title>
        <authorList>
            <person name="Sato Y."/>
            <person name="Atarashi K."/>
            <person name="Plichta R.D."/>
            <person name="Arai Y."/>
            <person name="Sasajima S."/>
            <person name="Kearney M.S."/>
            <person name="Suda W."/>
            <person name="Takeshita K."/>
            <person name="Sasaki T."/>
            <person name="Okamoto S."/>
            <person name="Skelly N.A."/>
            <person name="Okamura Y."/>
            <person name="Vlamakis H."/>
            <person name="Li Y."/>
            <person name="Tanoue T."/>
            <person name="Takei H."/>
            <person name="Nittono H."/>
            <person name="Narushima S."/>
            <person name="Irie J."/>
            <person name="Itoh H."/>
            <person name="Moriya K."/>
            <person name="Sugiura Y."/>
            <person name="Suematsu M."/>
            <person name="Moritoki N."/>
            <person name="Shibata S."/>
            <person name="Littman R.D."/>
            <person name="Fischbach A.M."/>
            <person name="Uwamino Y."/>
            <person name="Inoue T."/>
            <person name="Honda A."/>
            <person name="Hattori M."/>
            <person name="Murai T."/>
            <person name="Xavier J.R."/>
            <person name="Hirose N."/>
            <person name="Honda K."/>
        </authorList>
    </citation>
    <scope>NUCLEOTIDE SEQUENCE</scope>
    <source>
        <strain evidence="2">CE91-St16</strain>
    </source>
</reference>
<dbReference type="AlphaFoldDB" id="A0A5B5VS44"/>
<sequence length="151" mass="16628">MQKFNYTPSNPFSGSVSSLAIGAGMVVVPLVYPFGIRIGRMRILGPTAVTIIFVIGGLALLAFTVREIMQARKLIAQGGEITVEGGKVTIPVVRKKEVVNESFLLSEVEYTKFDEEENEFKISLPADHHVIRGAFFENAEAFDAFKSIFDK</sequence>
<dbReference type="RefSeq" id="WP_009598148.1">
    <property type="nucleotide sequence ID" value="NZ_AP025581.1"/>
</dbReference>
<evidence type="ECO:0000313" key="2">
    <source>
        <dbReference type="EMBL" id="GKI19444.1"/>
    </source>
</evidence>
<reference evidence="3 4" key="1">
    <citation type="journal article" date="2019" name="Nat. Med.">
        <title>A library of human gut bacterial isolates paired with longitudinal multiomics data enables mechanistic microbiome research.</title>
        <authorList>
            <person name="Poyet M."/>
            <person name="Groussin M."/>
            <person name="Gibbons S.M."/>
            <person name="Avila-Pacheco J."/>
            <person name="Jiang X."/>
            <person name="Kearney S.M."/>
            <person name="Perrotta A.R."/>
            <person name="Berdy B."/>
            <person name="Zhao S."/>
            <person name="Lieberman T.D."/>
            <person name="Swanson P.K."/>
            <person name="Smith M."/>
            <person name="Roesemann S."/>
            <person name="Alexander J.E."/>
            <person name="Rich S.A."/>
            <person name="Livny J."/>
            <person name="Vlamakis H."/>
            <person name="Clish C."/>
            <person name="Bullock K."/>
            <person name="Deik A."/>
            <person name="Scott J."/>
            <person name="Pierce K.A."/>
            <person name="Xavier R.J."/>
            <person name="Alm E.J."/>
        </authorList>
    </citation>
    <scope>NUCLEOTIDE SEQUENCE [LARGE SCALE GENOMIC DNA]</scope>
    <source>
        <strain evidence="3 4">BIOML-A1</strain>
    </source>
</reference>
<keyword evidence="1" id="KW-0472">Membrane</keyword>
<comment type="caution">
    <text evidence="2">The sequence shown here is derived from an EMBL/GenBank/DDBJ whole genome shotgun (WGS) entry which is preliminary data.</text>
</comment>
<name>A0A5B5VS44_9BACT</name>
<dbReference type="EMBL" id="BQOL01000001">
    <property type="protein sequence ID" value="GKI19444.1"/>
    <property type="molecule type" value="Genomic_DNA"/>
</dbReference>
<keyword evidence="1" id="KW-1133">Transmembrane helix</keyword>
<gene>
    <name evidence="2" type="ORF">CE91St16_23520</name>
    <name evidence="3" type="ORF">F2A26_04060</name>
</gene>
<dbReference type="OMA" id="SAWTNQW"/>
<organism evidence="2 5">
    <name type="scientific">Alistipes finegoldii</name>
    <dbReference type="NCBI Taxonomy" id="214856"/>
    <lineage>
        <taxon>Bacteria</taxon>
        <taxon>Pseudomonadati</taxon>
        <taxon>Bacteroidota</taxon>
        <taxon>Bacteroidia</taxon>
        <taxon>Bacteroidales</taxon>
        <taxon>Rikenellaceae</taxon>
        <taxon>Alistipes</taxon>
    </lineage>
</organism>
<evidence type="ECO:0000313" key="4">
    <source>
        <dbReference type="Proteomes" id="UP000324870"/>
    </source>
</evidence>
<dbReference type="EMBL" id="VVND01000003">
    <property type="protein sequence ID" value="KAA3160391.1"/>
    <property type="molecule type" value="Genomic_DNA"/>
</dbReference>
<protein>
    <submittedName>
        <fullName evidence="2">Uncharacterized protein</fullName>
    </submittedName>
</protein>
<dbReference type="Proteomes" id="UP001055105">
    <property type="component" value="Unassembled WGS sequence"/>
</dbReference>
<keyword evidence="1" id="KW-0812">Transmembrane</keyword>
<evidence type="ECO:0000313" key="5">
    <source>
        <dbReference type="Proteomes" id="UP001055105"/>
    </source>
</evidence>
<dbReference type="Proteomes" id="UP000324870">
    <property type="component" value="Unassembled WGS sequence"/>
</dbReference>
<keyword evidence="4" id="KW-1185">Reference proteome</keyword>
<feature type="transmembrane region" description="Helical" evidence="1">
    <location>
        <begin position="12"/>
        <end position="32"/>
    </location>
</feature>